<dbReference type="AlphaFoldDB" id="A0AAV7F7D0"/>
<gene>
    <name evidence="5" type="ORF">H6P81_001391</name>
</gene>
<dbReference type="EMBL" id="JAINDJ010000002">
    <property type="protein sequence ID" value="KAG9456883.1"/>
    <property type="molecule type" value="Genomic_DNA"/>
</dbReference>
<accession>A0AAV7F7D0</accession>
<feature type="compositionally biased region" description="Basic residues" evidence="4">
    <location>
        <begin position="144"/>
        <end position="153"/>
    </location>
</feature>
<comment type="caution">
    <text evidence="5">The sequence shown here is derived from an EMBL/GenBank/DDBJ whole genome shotgun (WGS) entry which is preliminary data.</text>
</comment>
<comment type="subcellular location">
    <subcellularLocation>
        <location evidence="1">Nucleus</location>
        <location evidence="1">Nucleolus</location>
    </subcellularLocation>
</comment>
<feature type="compositionally biased region" description="Low complexity" evidence="4">
    <location>
        <begin position="154"/>
        <end position="163"/>
    </location>
</feature>
<organism evidence="5 6">
    <name type="scientific">Aristolochia fimbriata</name>
    <name type="common">White veined hardy Dutchman's pipe vine</name>
    <dbReference type="NCBI Taxonomy" id="158543"/>
    <lineage>
        <taxon>Eukaryota</taxon>
        <taxon>Viridiplantae</taxon>
        <taxon>Streptophyta</taxon>
        <taxon>Embryophyta</taxon>
        <taxon>Tracheophyta</taxon>
        <taxon>Spermatophyta</taxon>
        <taxon>Magnoliopsida</taxon>
        <taxon>Magnoliidae</taxon>
        <taxon>Piperales</taxon>
        <taxon>Aristolochiaceae</taxon>
        <taxon>Aristolochia</taxon>
    </lineage>
</organism>
<dbReference type="GO" id="GO:0030688">
    <property type="term" value="C:preribosome, small subunit precursor"/>
    <property type="evidence" value="ECO:0007669"/>
    <property type="project" value="InterPro"/>
</dbReference>
<sequence length="163" mass="18285">MGLSRLRSSSSSGQELKGRSKFEKKLAFYSKVKETVTSLAVKKGISKKNKLRTRQKKLKAYDLSTLSEFLPDVKSVRSPPQDSDLKLNCKSRRRILEKESAILEAVLSHPVFKSDPISAIHQHLQSTQPPSVNDNQVKRTSKTDKKKGKKKHSSASSSQSMEM</sequence>
<evidence type="ECO:0000256" key="1">
    <source>
        <dbReference type="ARBA" id="ARBA00004604"/>
    </source>
</evidence>
<evidence type="ECO:0000256" key="3">
    <source>
        <dbReference type="ARBA" id="ARBA00023242"/>
    </source>
</evidence>
<dbReference type="PANTHER" id="PTHR31109">
    <property type="entry name" value="PROTEIN FAM207A"/>
    <property type="match status" value="1"/>
</dbReference>
<reference evidence="5 6" key="1">
    <citation type="submission" date="2021-07" db="EMBL/GenBank/DDBJ databases">
        <title>The Aristolochia fimbriata genome: insights into angiosperm evolution, floral development and chemical biosynthesis.</title>
        <authorList>
            <person name="Jiao Y."/>
        </authorList>
    </citation>
    <scope>NUCLEOTIDE SEQUENCE [LARGE SCALE GENOMIC DNA]</scope>
    <source>
        <strain evidence="5">IBCAS-2021</strain>
        <tissue evidence="5">Leaf</tissue>
    </source>
</reference>
<evidence type="ECO:0000256" key="4">
    <source>
        <dbReference type="SAM" id="MobiDB-lite"/>
    </source>
</evidence>
<protein>
    <submittedName>
        <fullName evidence="5">Uncharacterized protein</fullName>
    </submittedName>
</protein>
<dbReference type="InterPro" id="IPR028160">
    <property type="entry name" value="Slx9-like"/>
</dbReference>
<keyword evidence="3" id="KW-0539">Nucleus</keyword>
<dbReference type="Pfam" id="PF15341">
    <property type="entry name" value="SLX9"/>
    <property type="match status" value="1"/>
</dbReference>
<dbReference type="GO" id="GO:0005730">
    <property type="term" value="C:nucleolus"/>
    <property type="evidence" value="ECO:0007669"/>
    <property type="project" value="UniProtKB-SubCell"/>
</dbReference>
<dbReference type="Proteomes" id="UP000825729">
    <property type="component" value="Unassembled WGS sequence"/>
</dbReference>
<evidence type="ECO:0000256" key="2">
    <source>
        <dbReference type="ARBA" id="ARBA00011022"/>
    </source>
</evidence>
<dbReference type="PANTHER" id="PTHR31109:SF2">
    <property type="entry name" value="RIBOSOME BIOGENESIS PROTEIN SLX9 HOMOLOG"/>
    <property type="match status" value="1"/>
</dbReference>
<proteinExistence type="inferred from homology"/>
<dbReference type="GO" id="GO:0030686">
    <property type="term" value="C:90S preribosome"/>
    <property type="evidence" value="ECO:0007669"/>
    <property type="project" value="InterPro"/>
</dbReference>
<evidence type="ECO:0000313" key="5">
    <source>
        <dbReference type="EMBL" id="KAG9456883.1"/>
    </source>
</evidence>
<evidence type="ECO:0000313" key="6">
    <source>
        <dbReference type="Proteomes" id="UP000825729"/>
    </source>
</evidence>
<comment type="similarity">
    <text evidence="2">Belongs to the SLX9 family.</text>
</comment>
<dbReference type="GO" id="GO:0000462">
    <property type="term" value="P:maturation of SSU-rRNA from tricistronic rRNA transcript (SSU-rRNA, 5.8S rRNA, LSU-rRNA)"/>
    <property type="evidence" value="ECO:0007669"/>
    <property type="project" value="InterPro"/>
</dbReference>
<feature type="region of interest" description="Disordered" evidence="4">
    <location>
        <begin position="118"/>
        <end position="163"/>
    </location>
</feature>
<keyword evidence="6" id="KW-1185">Reference proteome</keyword>
<name>A0AAV7F7D0_ARIFI</name>
<feature type="compositionally biased region" description="Polar residues" evidence="4">
    <location>
        <begin position="123"/>
        <end position="135"/>
    </location>
</feature>